<feature type="domain" description="FAD dependent oxidoreductase" evidence="1">
    <location>
        <begin position="4"/>
        <end position="292"/>
    </location>
</feature>
<dbReference type="EMBL" id="AP018929">
    <property type="protein sequence ID" value="BBG25332.1"/>
    <property type="molecule type" value="Genomic_DNA"/>
</dbReference>
<dbReference type="Pfam" id="PF01266">
    <property type="entry name" value="DAO"/>
    <property type="match status" value="1"/>
</dbReference>
<evidence type="ECO:0000313" key="4">
    <source>
        <dbReference type="Proteomes" id="UP000322983"/>
    </source>
</evidence>
<evidence type="ECO:0000259" key="1">
    <source>
        <dbReference type="Pfam" id="PF01266"/>
    </source>
</evidence>
<dbReference type="SUPFAM" id="SSF51905">
    <property type="entry name" value="FAD/NAD(P)-binding domain"/>
    <property type="match status" value="1"/>
</dbReference>
<proteinExistence type="predicted"/>
<accession>A0A510E6M0</accession>
<dbReference type="KEGG" id="step:IC006_2667"/>
<sequence length="300" mass="33223">MYKLAVIGGGVTGLWAAFMGGDNTVVLEKEKTVGSNSLSSLWSIMPPLCGDMEEECIRAEKDYQDICSDLGIFCKDTHILKLDGFTGKGRQIEKNEIRTFEPQINAEHAELFENGMFIEGNEFFTRMEDSLNIDKGTVVTKVNSEGNFIKSLETNKGEIKAEKYIFATGYLTKALLDLDVSLFKGHLIKTRRIGLNGIVIYKGRIAVEGRELYLNGDSTKTDDTSVNYESVNETISIFSSILRIDVQNLTVSTGFRTVSSDGRPLVRKVFENGVAITGFKFGFALAPVLAREGVKLLNIR</sequence>
<dbReference type="AlphaFoldDB" id="A0A510E6M0"/>
<evidence type="ECO:0000313" key="3">
    <source>
        <dbReference type="EMBL" id="BBG28126.1"/>
    </source>
</evidence>
<dbReference type="STRING" id="1294262.GCA_001316085_02613"/>
<evidence type="ECO:0000313" key="2">
    <source>
        <dbReference type="EMBL" id="BBG25332.1"/>
    </source>
</evidence>
<protein>
    <recommendedName>
        <fullName evidence="1">FAD dependent oxidoreductase domain-containing protein</fullName>
    </recommendedName>
</protein>
<dbReference type="InterPro" id="IPR006076">
    <property type="entry name" value="FAD-dep_OxRdtase"/>
</dbReference>
<dbReference type="Proteomes" id="UP000325030">
    <property type="component" value="Chromosome"/>
</dbReference>
<dbReference type="RefSeq" id="WP_054846565.1">
    <property type="nucleotide sequence ID" value="NZ_AP018929.1"/>
</dbReference>
<evidence type="ECO:0000313" key="5">
    <source>
        <dbReference type="Proteomes" id="UP000325030"/>
    </source>
</evidence>
<organism evidence="3 5">
    <name type="scientific">Sulfuracidifex tepidarius</name>
    <dbReference type="NCBI Taxonomy" id="1294262"/>
    <lineage>
        <taxon>Archaea</taxon>
        <taxon>Thermoproteota</taxon>
        <taxon>Thermoprotei</taxon>
        <taxon>Sulfolobales</taxon>
        <taxon>Sulfolobaceae</taxon>
        <taxon>Sulfuracidifex</taxon>
    </lineage>
</organism>
<accession>A0A510DYM1</accession>
<gene>
    <name evidence="2" type="ORF">IC006_2667</name>
    <name evidence="3" type="ORF">IC007_2681</name>
</gene>
<dbReference type="EMBL" id="AP018930">
    <property type="protein sequence ID" value="BBG28126.1"/>
    <property type="molecule type" value="Genomic_DNA"/>
</dbReference>
<dbReference type="Gene3D" id="3.30.9.10">
    <property type="entry name" value="D-Amino Acid Oxidase, subunit A, domain 2"/>
    <property type="match status" value="1"/>
</dbReference>
<dbReference type="OrthoDB" id="34620at2157"/>
<reference evidence="3 4" key="2">
    <citation type="journal article" date="2020" name="Int. J. Syst. Evol. Microbiol.">
        <title>Sulfuracidifex tepidarius gen. nov., sp. nov. and transfer of Sulfolobus metallicus Huber and Stetter 1992 to the genus Sulfuracidifex as Sulfuracidifex metallicus comb. nov.</title>
        <authorList>
            <person name="Itoh T."/>
            <person name="Miura T."/>
            <person name="Sakai H.D."/>
            <person name="Kato S."/>
            <person name="Ohkuma M."/>
            <person name="Takashina T."/>
        </authorList>
    </citation>
    <scope>NUCLEOTIDE SEQUENCE</scope>
    <source>
        <strain evidence="2 4">IC-006</strain>
        <strain evidence="3">IC-007</strain>
    </source>
</reference>
<keyword evidence="4" id="KW-1185">Reference proteome</keyword>
<dbReference type="Gene3D" id="3.50.50.60">
    <property type="entry name" value="FAD/NAD(P)-binding domain"/>
    <property type="match status" value="1"/>
</dbReference>
<reference evidence="5" key="1">
    <citation type="submission" date="2018-09" db="EMBL/GenBank/DDBJ databases">
        <title>Complete Genome Sequencing of Sulfolobus sp. JCM 16834.</title>
        <authorList>
            <person name="Kato S."/>
            <person name="Itoh T."/>
            <person name="Ohkuma M."/>
        </authorList>
    </citation>
    <scope>NUCLEOTIDE SEQUENCE [LARGE SCALE GENOMIC DNA]</scope>
    <source>
        <strain evidence="5">IC-007</strain>
    </source>
</reference>
<dbReference type="InterPro" id="IPR036188">
    <property type="entry name" value="FAD/NAD-bd_sf"/>
</dbReference>
<dbReference type="GeneID" id="41718951"/>
<name>A0A510E6M0_9CREN</name>
<dbReference type="Proteomes" id="UP000322983">
    <property type="component" value="Chromosome"/>
</dbReference>